<dbReference type="CDD" id="cd09917">
    <property type="entry name" value="F-box_SF"/>
    <property type="match status" value="1"/>
</dbReference>
<dbReference type="PROSITE" id="PS50181">
    <property type="entry name" value="FBOX"/>
    <property type="match status" value="1"/>
</dbReference>
<dbReference type="Pfam" id="PF12937">
    <property type="entry name" value="F-box-like"/>
    <property type="match status" value="1"/>
</dbReference>
<feature type="compositionally biased region" description="Polar residues" evidence="1">
    <location>
        <begin position="197"/>
        <end position="207"/>
    </location>
</feature>
<organism evidence="3 4">
    <name type="scientific">Hyaloscypha hepaticicola</name>
    <dbReference type="NCBI Taxonomy" id="2082293"/>
    <lineage>
        <taxon>Eukaryota</taxon>
        <taxon>Fungi</taxon>
        <taxon>Dikarya</taxon>
        <taxon>Ascomycota</taxon>
        <taxon>Pezizomycotina</taxon>
        <taxon>Leotiomycetes</taxon>
        <taxon>Helotiales</taxon>
        <taxon>Hyaloscyphaceae</taxon>
        <taxon>Hyaloscypha</taxon>
    </lineage>
</organism>
<protein>
    <recommendedName>
        <fullName evidence="2">F-box domain-containing protein</fullName>
    </recommendedName>
</protein>
<accession>A0A2J6PP54</accession>
<dbReference type="Gene3D" id="1.20.1280.50">
    <property type="match status" value="1"/>
</dbReference>
<feature type="domain" description="F-box" evidence="2">
    <location>
        <begin position="24"/>
        <end position="77"/>
    </location>
</feature>
<dbReference type="OrthoDB" id="3550724at2759"/>
<feature type="compositionally biased region" description="Acidic residues" evidence="1">
    <location>
        <begin position="417"/>
        <end position="430"/>
    </location>
</feature>
<gene>
    <name evidence="3" type="ORF">NA56DRAFT_663537</name>
</gene>
<dbReference type="InterPro" id="IPR036047">
    <property type="entry name" value="F-box-like_dom_sf"/>
</dbReference>
<feature type="compositionally biased region" description="Low complexity" evidence="1">
    <location>
        <begin position="208"/>
        <end position="234"/>
    </location>
</feature>
<proteinExistence type="predicted"/>
<feature type="compositionally biased region" description="Basic and acidic residues" evidence="1">
    <location>
        <begin position="242"/>
        <end position="252"/>
    </location>
</feature>
<evidence type="ECO:0000313" key="3">
    <source>
        <dbReference type="EMBL" id="PMD15779.1"/>
    </source>
</evidence>
<dbReference type="AlphaFoldDB" id="A0A2J6PP54"/>
<evidence type="ECO:0000256" key="1">
    <source>
        <dbReference type="SAM" id="MobiDB-lite"/>
    </source>
</evidence>
<keyword evidence="4" id="KW-1185">Reference proteome</keyword>
<name>A0A2J6PP54_9HELO</name>
<dbReference type="EMBL" id="KZ613510">
    <property type="protein sequence ID" value="PMD15779.1"/>
    <property type="molecule type" value="Genomic_DNA"/>
</dbReference>
<evidence type="ECO:0000313" key="4">
    <source>
        <dbReference type="Proteomes" id="UP000235672"/>
    </source>
</evidence>
<dbReference type="Proteomes" id="UP000235672">
    <property type="component" value="Unassembled WGS sequence"/>
</dbReference>
<feature type="region of interest" description="Disordered" evidence="1">
    <location>
        <begin position="279"/>
        <end position="301"/>
    </location>
</feature>
<feature type="region of interest" description="Disordered" evidence="1">
    <location>
        <begin position="197"/>
        <end position="252"/>
    </location>
</feature>
<evidence type="ECO:0000259" key="2">
    <source>
        <dbReference type="PROSITE" id="PS50181"/>
    </source>
</evidence>
<dbReference type="SUPFAM" id="SSF81383">
    <property type="entry name" value="F-box domain"/>
    <property type="match status" value="1"/>
</dbReference>
<dbReference type="InterPro" id="IPR001810">
    <property type="entry name" value="F-box_dom"/>
</dbReference>
<sequence length="483" mass="53746">MPLSKIQPTLTTLPLSTPFTPQPIDNFTTTPPELLLHILSFLPPSTLYSLSQTSHYLQTFMRTHATTICNNAILTSYGKAAEILRSTYDESGWLVPTHPAIKNEERRILRDKILFSGCKCPPCHHTIQTLSSSNLSLSELDTIQGIRRLNCLSGFRPTSCKAKKDLDNALKLSSPGPQYLVFLEKYSWEIVTRHSMSSFSPSTSNQESQTSTAAPSPTGTSSSNTTAAPLTNTAEGEEENAETEREKEEREKQEAVFEFMVGNYCVRRFLDAAEKALSSFSSTTNPPPPANPSSKQTQLSKLRRKLRKRVGKSLKQRVKVTEMHVEAEVEEVILDQDREGEEREVDVGVRQEPRRMMFGEIHPTSIPLPPSISSQESPLMAPKRKVGEGWEEGLFWYYRQPLLSFNPGSDLGNDDRGEGEEGEGVVDEENEKVNRNDRGCFAVVRKGLGILSRRMGALFSNRCLGRGMGGMSVGIKGFRALEG</sequence>
<feature type="region of interest" description="Disordered" evidence="1">
    <location>
        <begin position="408"/>
        <end position="431"/>
    </location>
</feature>
<reference evidence="3 4" key="1">
    <citation type="submission" date="2016-05" db="EMBL/GenBank/DDBJ databases">
        <title>A degradative enzymes factory behind the ericoid mycorrhizal symbiosis.</title>
        <authorList>
            <consortium name="DOE Joint Genome Institute"/>
            <person name="Martino E."/>
            <person name="Morin E."/>
            <person name="Grelet G."/>
            <person name="Kuo A."/>
            <person name="Kohler A."/>
            <person name="Daghino S."/>
            <person name="Barry K."/>
            <person name="Choi C."/>
            <person name="Cichocki N."/>
            <person name="Clum A."/>
            <person name="Copeland A."/>
            <person name="Hainaut M."/>
            <person name="Haridas S."/>
            <person name="Labutti K."/>
            <person name="Lindquist E."/>
            <person name="Lipzen A."/>
            <person name="Khouja H.-R."/>
            <person name="Murat C."/>
            <person name="Ohm R."/>
            <person name="Olson A."/>
            <person name="Spatafora J."/>
            <person name="Veneault-Fourrey C."/>
            <person name="Henrissat B."/>
            <person name="Grigoriev I."/>
            <person name="Martin F."/>
            <person name="Perotto S."/>
        </authorList>
    </citation>
    <scope>NUCLEOTIDE SEQUENCE [LARGE SCALE GENOMIC DNA]</scope>
    <source>
        <strain evidence="3 4">UAMH 7357</strain>
    </source>
</reference>